<dbReference type="AlphaFoldDB" id="A0A0H5BIK9"/>
<evidence type="ECO:0000256" key="1">
    <source>
        <dbReference type="SAM" id="Phobius"/>
    </source>
</evidence>
<keyword evidence="1" id="KW-0812">Transmembrane</keyword>
<dbReference type="EMBL" id="AB996603">
    <property type="protein sequence ID" value="BAS01893.1"/>
    <property type="molecule type" value="Genomic_DNA"/>
</dbReference>
<geneLocation type="nucleomorph" evidence="2"/>
<feature type="transmembrane region" description="Helical" evidence="1">
    <location>
        <begin position="206"/>
        <end position="226"/>
    </location>
</feature>
<keyword evidence="1" id="KW-1133">Transmembrane helix</keyword>
<accession>A0A0H5BIK9</accession>
<reference evidence="2" key="1">
    <citation type="journal article" date="2015" name="Genome Biol. Evol.">
        <title>Nucleomorph Genome Sequences of Two Chlorarachniophytes, Amorphochlora amoebiformis and Lotharella vacuolata.</title>
        <authorList>
            <person name="Suzuki S."/>
            <person name="Shirato S."/>
            <person name="Hirakawa Y."/>
            <person name="Ishida K."/>
        </authorList>
    </citation>
    <scope>NUCLEOTIDE SEQUENCE</scope>
    <source>
        <strain evidence="2">CCMP2058</strain>
    </source>
</reference>
<sequence length="714" mass="86435">MTLIHLSSLCNYTLFKYNQNRYFYHVISRGFKLYIQSNSTYFIELYGILLNLIFSFYSIVRNKVWAKRTRKFDFIYINNIFVNESKKNDIFNHESFIKGFFKTDNFLNSSQYHNLVLQKSFLIGLNIIKIGLLYKKLWSKKLPSSTFFYHLFINLLRKSMTSILICEKSVLFYDSISARCLLKLYLYILKDMVAETNKINAVTKKIIFNSFIYSEFKWILLLYTVLIRTKKYRNIMGMLYSLSINKTIPKLRELLKQVLSKNSNKIQILFSLELWIFEWVLLSYFRVLYINDYKKLDFSYYNIKGKLIEDYTMAMYRYFFKFILFNEENNYFIALMLNHNKKHTKKLKVPDNFVLLNNIKWIQKSAKDTNCYSFKIVIGFTFKYLVKRKKLNFIKKLWLKLIKLNTNNLVIRECVLANYMLTNCYQNIKEIKILNFEIIKNLLVNYLRSNDQYKKNSFPELMRIKNIYVESFQLTELFFTSLIELIELLCTYKSTILIYDILLKNYHYRKLIRNYVEYIKIKCSTYIQIKKLARIIEFMPTININKTTYLMVMHFTKLALQKSNNYYNLFQKLLLKGYGRYYNILFVLYCSLEIKNRNINKLISFIGKYFNILMKKTSSKYIFYLLIHVSKKRSLKDFLSFIISLLKNIHFYKLGNHLLLKTSILLVYFLFSLNIQNETRHILYNLLFTSKERNKVFLKSVILNYEVFNRENRY</sequence>
<keyword evidence="2" id="KW-0542">Nucleomorph</keyword>
<proteinExistence type="predicted"/>
<evidence type="ECO:0000313" key="2">
    <source>
        <dbReference type="EMBL" id="BAS01893.1"/>
    </source>
</evidence>
<organism evidence="2">
    <name type="scientific">Amorphochlora amoebiformis</name>
    <dbReference type="NCBI Taxonomy" id="1561963"/>
    <lineage>
        <taxon>Eukaryota</taxon>
        <taxon>Sar</taxon>
        <taxon>Rhizaria</taxon>
        <taxon>Cercozoa</taxon>
        <taxon>Chlorarachniophyceae</taxon>
        <taxon>Amorphochlora</taxon>
    </lineage>
</organism>
<protein>
    <submittedName>
        <fullName evidence="2">Uncharacterized protein</fullName>
    </submittedName>
</protein>
<feature type="transmembrane region" description="Helical" evidence="1">
    <location>
        <begin position="41"/>
        <end position="60"/>
    </location>
</feature>
<keyword evidence="1" id="KW-0472">Membrane</keyword>
<name>A0A0H5BIK9_9EUKA</name>